<feature type="chain" id="PRO_5006668642" evidence="2">
    <location>
        <begin position="18"/>
        <end position="128"/>
    </location>
</feature>
<feature type="signal peptide" evidence="2">
    <location>
        <begin position="1"/>
        <end position="17"/>
    </location>
</feature>
<keyword evidence="4" id="KW-1185">Reference proteome</keyword>
<evidence type="ECO:0000313" key="4">
    <source>
        <dbReference type="Proteomes" id="UP000051574"/>
    </source>
</evidence>
<name>A0A0T6BF99_9SCAR</name>
<feature type="non-terminal residue" evidence="3">
    <location>
        <position position="128"/>
    </location>
</feature>
<dbReference type="Gene3D" id="3.30.560.10">
    <property type="entry name" value="Glucose Oxidase, domain 3"/>
    <property type="match status" value="1"/>
</dbReference>
<dbReference type="EMBL" id="LJIG01001003">
    <property type="protein sequence ID" value="KRT85937.1"/>
    <property type="molecule type" value="Genomic_DNA"/>
</dbReference>
<organism evidence="3 4">
    <name type="scientific">Oryctes borbonicus</name>
    <dbReference type="NCBI Taxonomy" id="1629725"/>
    <lineage>
        <taxon>Eukaryota</taxon>
        <taxon>Metazoa</taxon>
        <taxon>Ecdysozoa</taxon>
        <taxon>Arthropoda</taxon>
        <taxon>Hexapoda</taxon>
        <taxon>Insecta</taxon>
        <taxon>Pterygota</taxon>
        <taxon>Neoptera</taxon>
        <taxon>Endopterygota</taxon>
        <taxon>Coleoptera</taxon>
        <taxon>Polyphaga</taxon>
        <taxon>Scarabaeiformia</taxon>
        <taxon>Scarabaeidae</taxon>
        <taxon>Dynastinae</taxon>
        <taxon>Oryctes</taxon>
    </lineage>
</organism>
<dbReference type="Proteomes" id="UP000051574">
    <property type="component" value="Unassembled WGS sequence"/>
</dbReference>
<comment type="caution">
    <text evidence="3">The sequence shown here is derived from an EMBL/GenBank/DDBJ whole genome shotgun (WGS) entry which is preliminary data.</text>
</comment>
<comment type="similarity">
    <text evidence="1">Belongs to the GMC oxidoreductase family.</text>
</comment>
<dbReference type="InterPro" id="IPR036188">
    <property type="entry name" value="FAD/NAD-bd_sf"/>
</dbReference>
<dbReference type="OrthoDB" id="269227at2759"/>
<gene>
    <name evidence="3" type="ORF">AMK59_1446</name>
</gene>
<reference evidence="3 4" key="1">
    <citation type="submission" date="2015-09" db="EMBL/GenBank/DDBJ databases">
        <title>Draft genome of the scarab beetle Oryctes borbonicus.</title>
        <authorList>
            <person name="Meyer J.M."/>
            <person name="Markov G.V."/>
            <person name="Baskaran P."/>
            <person name="Herrmann M."/>
            <person name="Sommer R.J."/>
            <person name="Roedelsperger C."/>
        </authorList>
    </citation>
    <scope>NUCLEOTIDE SEQUENCE [LARGE SCALE GENOMIC DNA]</scope>
    <source>
        <strain evidence="3">OB123</strain>
        <tissue evidence="3">Whole animal</tissue>
    </source>
</reference>
<dbReference type="PANTHER" id="PTHR11552">
    <property type="entry name" value="GLUCOSE-METHANOL-CHOLINE GMC OXIDOREDUCTASE"/>
    <property type="match status" value="1"/>
</dbReference>
<dbReference type="AlphaFoldDB" id="A0A0T6BF99"/>
<dbReference type="SUPFAM" id="SSF51905">
    <property type="entry name" value="FAD/NAD(P)-binding domain"/>
    <property type="match status" value="1"/>
</dbReference>
<evidence type="ECO:0000256" key="1">
    <source>
        <dbReference type="ARBA" id="ARBA00010790"/>
    </source>
</evidence>
<dbReference type="GO" id="GO:0016491">
    <property type="term" value="F:oxidoreductase activity"/>
    <property type="evidence" value="ECO:0007669"/>
    <property type="project" value="TreeGrafter"/>
</dbReference>
<protein>
    <submittedName>
        <fullName evidence="3">Uncharacterized protein</fullName>
    </submittedName>
</protein>
<sequence length="128" mass="14532">MIVRILCLLASNSLVTSSYLQEVVQNVTYRFRDSSSKTGKHLFQYYYDSKTRPLHDSLDKSHVANEYDFIIVGSGTGGSVLANRLSEVPQWKILLVELGAEPTRLADVPGFGTNFLFTDYNWGYLMER</sequence>
<evidence type="ECO:0000313" key="3">
    <source>
        <dbReference type="EMBL" id="KRT85937.1"/>
    </source>
</evidence>
<dbReference type="PANTHER" id="PTHR11552:SF208">
    <property type="entry name" value="RE36204P-RELATED"/>
    <property type="match status" value="1"/>
</dbReference>
<accession>A0A0T6BF99</accession>
<keyword evidence="2" id="KW-0732">Signal</keyword>
<dbReference type="GO" id="GO:0050660">
    <property type="term" value="F:flavin adenine dinucleotide binding"/>
    <property type="evidence" value="ECO:0007669"/>
    <property type="project" value="InterPro"/>
</dbReference>
<evidence type="ECO:0000256" key="2">
    <source>
        <dbReference type="SAM" id="SignalP"/>
    </source>
</evidence>
<proteinExistence type="inferred from homology"/>
<dbReference type="Gene3D" id="3.50.50.60">
    <property type="entry name" value="FAD/NAD(P)-binding domain"/>
    <property type="match status" value="1"/>
</dbReference>
<dbReference type="InterPro" id="IPR012132">
    <property type="entry name" value="GMC_OxRdtase"/>
</dbReference>